<evidence type="ECO:0000256" key="1">
    <source>
        <dbReference type="SAM" id="SignalP"/>
    </source>
</evidence>
<comment type="caution">
    <text evidence="2">The sequence shown here is derived from an EMBL/GenBank/DDBJ whole genome shotgun (WGS) entry which is preliminary data.</text>
</comment>
<proteinExistence type="predicted"/>
<evidence type="ECO:0000313" key="2">
    <source>
        <dbReference type="EMBL" id="KAB1979977.1"/>
    </source>
</evidence>
<gene>
    <name evidence="2" type="ORF">F8144_34825</name>
</gene>
<feature type="chain" id="PRO_5029868983" evidence="1">
    <location>
        <begin position="30"/>
        <end position="124"/>
    </location>
</feature>
<reference evidence="2 3" key="1">
    <citation type="submission" date="2019-09" db="EMBL/GenBank/DDBJ databases">
        <title>Isolation and identification of active actinomycetes.</title>
        <authorList>
            <person name="Yu Z."/>
            <person name="Han C."/>
            <person name="Yu B."/>
        </authorList>
    </citation>
    <scope>NUCLEOTIDE SEQUENCE [LARGE SCALE GENOMIC DNA]</scope>
    <source>
        <strain evidence="2 3">NEAU-H2</strain>
    </source>
</reference>
<feature type="signal peptide" evidence="1">
    <location>
        <begin position="1"/>
        <end position="29"/>
    </location>
</feature>
<name>A0A7J5D822_9ACTN</name>
<dbReference type="EMBL" id="WBKG01000039">
    <property type="protein sequence ID" value="KAB1979977.1"/>
    <property type="molecule type" value="Genomic_DNA"/>
</dbReference>
<protein>
    <submittedName>
        <fullName evidence="2">Molybdenum ABC transporter substrate-binding protein</fullName>
    </submittedName>
</protein>
<accession>A0A7J5D822</accession>
<keyword evidence="1" id="KW-0732">Signal</keyword>
<sequence length="124" mass="12784">MMNHAIAARRIAVAVAAVGLFTVTTTACATGPTSRKEVCERYDSLGDRIGIGGVFGNPVFWAAGELADVADRYEGPEDLSADAERLDTISDSDETSVPELSQATGSIATLCGHPLGLGSTLPST</sequence>
<keyword evidence="3" id="KW-1185">Reference proteome</keyword>
<organism evidence="2 3">
    <name type="scientific">Streptomyces triticiradicis</name>
    <dbReference type="NCBI Taxonomy" id="2651189"/>
    <lineage>
        <taxon>Bacteria</taxon>
        <taxon>Bacillati</taxon>
        <taxon>Actinomycetota</taxon>
        <taxon>Actinomycetes</taxon>
        <taxon>Kitasatosporales</taxon>
        <taxon>Streptomycetaceae</taxon>
        <taxon>Streptomyces</taxon>
    </lineage>
</organism>
<dbReference type="Proteomes" id="UP000442990">
    <property type="component" value="Unassembled WGS sequence"/>
</dbReference>
<dbReference type="AlphaFoldDB" id="A0A7J5D822"/>
<dbReference type="RefSeq" id="WP_151473445.1">
    <property type="nucleotide sequence ID" value="NZ_WBKG01000039.1"/>
</dbReference>
<evidence type="ECO:0000313" key="3">
    <source>
        <dbReference type="Proteomes" id="UP000442990"/>
    </source>
</evidence>